<gene>
    <name evidence="1" type="ORF">GCM10022242_30330</name>
</gene>
<dbReference type="InterPro" id="IPR027417">
    <property type="entry name" value="P-loop_NTPase"/>
</dbReference>
<reference evidence="2" key="1">
    <citation type="journal article" date="2019" name="Int. J. Syst. Evol. Microbiol.">
        <title>The Global Catalogue of Microorganisms (GCM) 10K type strain sequencing project: providing services to taxonomists for standard genome sequencing and annotation.</title>
        <authorList>
            <consortium name="The Broad Institute Genomics Platform"/>
            <consortium name="The Broad Institute Genome Sequencing Center for Infectious Disease"/>
            <person name="Wu L."/>
            <person name="Ma J."/>
        </authorList>
    </citation>
    <scope>NUCLEOTIDE SEQUENCE [LARGE SCALE GENOMIC DNA]</scope>
    <source>
        <strain evidence="2">JCM 16953</strain>
    </source>
</reference>
<organism evidence="1 2">
    <name type="scientific">Nocardioides panacisoli</name>
    <dbReference type="NCBI Taxonomy" id="627624"/>
    <lineage>
        <taxon>Bacteria</taxon>
        <taxon>Bacillati</taxon>
        <taxon>Actinomycetota</taxon>
        <taxon>Actinomycetes</taxon>
        <taxon>Propionibacteriales</taxon>
        <taxon>Nocardioidaceae</taxon>
        <taxon>Nocardioides</taxon>
    </lineage>
</organism>
<evidence type="ECO:0000313" key="1">
    <source>
        <dbReference type="EMBL" id="GAA3827018.1"/>
    </source>
</evidence>
<comment type="caution">
    <text evidence="1">The sequence shown here is derived from an EMBL/GenBank/DDBJ whole genome shotgun (WGS) entry which is preliminary data.</text>
</comment>
<evidence type="ECO:0000313" key="2">
    <source>
        <dbReference type="Proteomes" id="UP001501821"/>
    </source>
</evidence>
<dbReference type="InterPro" id="IPR052736">
    <property type="entry name" value="Stf3_sulfotransferase"/>
</dbReference>
<dbReference type="EMBL" id="BAABAH010000012">
    <property type="protein sequence ID" value="GAA3827018.1"/>
    <property type="molecule type" value="Genomic_DNA"/>
</dbReference>
<dbReference type="SUPFAM" id="SSF52540">
    <property type="entry name" value="P-loop containing nucleoside triphosphate hydrolases"/>
    <property type="match status" value="1"/>
</dbReference>
<proteinExistence type="predicted"/>
<dbReference type="Gene3D" id="3.40.50.300">
    <property type="entry name" value="P-loop containing nucleotide triphosphate hydrolases"/>
    <property type="match status" value="1"/>
</dbReference>
<dbReference type="PANTHER" id="PTHR36451:SF1">
    <property type="entry name" value="OMEGA-HYDROXY-BETA-DIHYDROMENAQUINONE-9 SULFOTRANSFERASE STF3"/>
    <property type="match status" value="1"/>
</dbReference>
<dbReference type="Proteomes" id="UP001501821">
    <property type="component" value="Unassembled WGS sequence"/>
</dbReference>
<accession>A0ABP7IUL6</accession>
<dbReference type="RefSeq" id="WP_344776930.1">
    <property type="nucleotide sequence ID" value="NZ_BAABAH010000012.1"/>
</dbReference>
<keyword evidence="2" id="KW-1185">Reference proteome</keyword>
<dbReference type="Pfam" id="PF13469">
    <property type="entry name" value="Sulfotransfer_3"/>
    <property type="match status" value="1"/>
</dbReference>
<name>A0ABP7IUL6_9ACTN</name>
<dbReference type="PANTHER" id="PTHR36451">
    <property type="entry name" value="PAPS-DEPENDENT SULFOTRANSFERASE STF3"/>
    <property type="match status" value="1"/>
</dbReference>
<protein>
    <submittedName>
        <fullName evidence="1">Sulfotransferase</fullName>
    </submittedName>
</protein>
<sequence length="393" mass="43673">MAEETAPRERPDVGSYDDIAAAAVRTTGLSDFGGTAHEEAFRILVDDLGSDAAGLTGAGNYFMRSEVKSALVARLMTQARFAEFPEHADVRIERPIFVVGLPRTGTTALSRLLCADPGHQGLEMWLTLFPQPRPPRETWDADPVFSGIQAAFREHHVSNPEFMGIHYSDAAEPEECWRVLRQTGKSLGFESLAHVPTYSAWLAEQEWSDAYARHKQNLQLIGLNDQDKRWVLKNPSHLIALDALMATYPDALVVMTQRDPVTSVASACSLSAEATAGHSTTFVGETLGRDQLGHLSRQWDAFWTARPAYDQSQFFDVDYRSFVQDPVGTVGAIYDAFGLEWSQAAQDAVRRLDEESRNGPRRPSHRYDLADYGLTEDEVRAAFPDRRSVLAPT</sequence>